<dbReference type="InterPro" id="IPR018527">
    <property type="entry name" value="Rubredoxin_Fe_BS"/>
</dbReference>
<name>A0A1N6FKH6_9RHOB</name>
<dbReference type="RefSeq" id="WP_074255849.1">
    <property type="nucleotide sequence ID" value="NZ_FSRL01000001.1"/>
</dbReference>
<feature type="compositionally biased region" description="Pro residues" evidence="2">
    <location>
        <begin position="219"/>
        <end position="229"/>
    </location>
</feature>
<dbReference type="GO" id="GO:0046872">
    <property type="term" value="F:metal ion binding"/>
    <property type="evidence" value="ECO:0007669"/>
    <property type="project" value="UniProtKB-KW"/>
</dbReference>
<evidence type="ECO:0000313" key="3">
    <source>
        <dbReference type="EMBL" id="SIN95777.1"/>
    </source>
</evidence>
<proteinExistence type="predicted"/>
<evidence type="ECO:0000313" key="4">
    <source>
        <dbReference type="Proteomes" id="UP000184932"/>
    </source>
</evidence>
<evidence type="ECO:0000256" key="2">
    <source>
        <dbReference type="SAM" id="MobiDB-lite"/>
    </source>
</evidence>
<feature type="region of interest" description="Disordered" evidence="2">
    <location>
        <begin position="203"/>
        <end position="229"/>
    </location>
</feature>
<reference evidence="4" key="1">
    <citation type="submission" date="2016-11" db="EMBL/GenBank/DDBJ databases">
        <authorList>
            <person name="Varghese N."/>
            <person name="Submissions S."/>
        </authorList>
    </citation>
    <scope>NUCLEOTIDE SEQUENCE [LARGE SCALE GENOMIC DNA]</scope>
    <source>
        <strain evidence="4">DSM 29440</strain>
    </source>
</reference>
<protein>
    <recommendedName>
        <fullName evidence="5">DUF2199 domain-containing protein</fullName>
    </recommendedName>
</protein>
<keyword evidence="4" id="KW-1185">Reference proteome</keyword>
<accession>A0A1N6FKH6</accession>
<dbReference type="EMBL" id="FSRL01000001">
    <property type="protein sequence ID" value="SIN95777.1"/>
    <property type="molecule type" value="Genomic_DNA"/>
</dbReference>
<dbReference type="OrthoDB" id="4404538at2"/>
<dbReference type="Pfam" id="PF09965">
    <property type="entry name" value="DUF2199"/>
    <property type="match status" value="1"/>
</dbReference>
<dbReference type="Proteomes" id="UP000184932">
    <property type="component" value="Unassembled WGS sequence"/>
</dbReference>
<gene>
    <name evidence="3" type="ORF">SAMN05444002_1744</name>
</gene>
<dbReference type="STRING" id="1217970.SAMN05444002_1744"/>
<dbReference type="AlphaFoldDB" id="A0A1N6FKH6"/>
<organism evidence="3 4">
    <name type="scientific">Vannielia litorea</name>
    <dbReference type="NCBI Taxonomy" id="1217970"/>
    <lineage>
        <taxon>Bacteria</taxon>
        <taxon>Pseudomonadati</taxon>
        <taxon>Pseudomonadota</taxon>
        <taxon>Alphaproteobacteria</taxon>
        <taxon>Rhodobacterales</taxon>
        <taxon>Paracoccaceae</taxon>
        <taxon>Vannielia</taxon>
    </lineage>
</organism>
<sequence>MAFHAPQWFSDALTTASGDPALDRDPRWPRFLNPDWRCPCCGIGSPGLADIGFDHPAVWPHGSRHATGEVLMQVGRDRLTSDLCRYRDAHFIRCILPVPITGYDGYICFGPWARVAREHFEAYAASTLPPFPPFDGCEAMLANDLPGSDPRMPVPCLLTTAGPTDRPALFAEGGGLRHAQQQGLTFDSLLEIYAALGTDLRGHLDHDPEVDPAAEPGQSPGPGPDDPNG</sequence>
<dbReference type="PROSITE" id="PS00202">
    <property type="entry name" value="RUBREDOXIN"/>
    <property type="match status" value="1"/>
</dbReference>
<evidence type="ECO:0008006" key="5">
    <source>
        <dbReference type="Google" id="ProtNLM"/>
    </source>
</evidence>
<dbReference type="InterPro" id="IPR018697">
    <property type="entry name" value="DUF2199"/>
</dbReference>
<keyword evidence="1" id="KW-0479">Metal-binding</keyword>
<evidence type="ECO:0000256" key="1">
    <source>
        <dbReference type="ARBA" id="ARBA00022723"/>
    </source>
</evidence>